<evidence type="ECO:0000313" key="5">
    <source>
        <dbReference type="Proteomes" id="UP000829196"/>
    </source>
</evidence>
<keyword evidence="3" id="KW-0012">Acyltransferase</keyword>
<protein>
    <submittedName>
        <fullName evidence="4">Uncharacterized protein</fullName>
    </submittedName>
</protein>
<dbReference type="Proteomes" id="UP000829196">
    <property type="component" value="Unassembled WGS sequence"/>
</dbReference>
<dbReference type="InterPro" id="IPR050317">
    <property type="entry name" value="Plant_Fungal_Acyltransferase"/>
</dbReference>
<comment type="caution">
    <text evidence="4">The sequence shown here is derived from an EMBL/GenBank/DDBJ whole genome shotgun (WGS) entry which is preliminary data.</text>
</comment>
<dbReference type="GO" id="GO:0016747">
    <property type="term" value="F:acyltransferase activity, transferring groups other than amino-acyl groups"/>
    <property type="evidence" value="ECO:0007669"/>
    <property type="project" value="TreeGrafter"/>
</dbReference>
<gene>
    <name evidence="4" type="ORF">KFK09_015707</name>
</gene>
<evidence type="ECO:0000313" key="4">
    <source>
        <dbReference type="EMBL" id="KAI0504754.1"/>
    </source>
</evidence>
<evidence type="ECO:0000256" key="2">
    <source>
        <dbReference type="ARBA" id="ARBA00022679"/>
    </source>
</evidence>
<dbReference type="InterPro" id="IPR023213">
    <property type="entry name" value="CAT-like_dom_sf"/>
</dbReference>
<evidence type="ECO:0000256" key="1">
    <source>
        <dbReference type="ARBA" id="ARBA00009861"/>
    </source>
</evidence>
<name>A0A8T3B5K0_DENNO</name>
<dbReference type="Pfam" id="PF02458">
    <property type="entry name" value="Transferase"/>
    <property type="match status" value="1"/>
</dbReference>
<sequence length="480" mass="53472">MANQEQTKTNYDNQKVLITRTMAVHPRSPLPQQKFLHLSNLDRKCPQLMYLVFFYRSSPPHNMLFNSLKQGLEDTLSAWFPAAGRLIINPDNGKLDLLCDNNSGVLLVEAFTKIHISELGDLSQYNEFFERLVVNSPFSADNLSEMPLLVAQVTRFGCGGYSVGVGTSHSIFDGVANYNFVKAWAHNTAKRAGKDKEVEFLSFEPVHERGRLVVGHNGYGKEKKPKAEIHGKIMMTRVIAFDHLHQLIMQASSSLKSVMDPYNRRSSSKQEDFVLKTFSLSSSMVEKLKREVTSSSKGDGSSCSSFEVVAAHLWKARTKALGIAKERMVCLQFTVDIRNKMDPPLPQSFSGNAFVLCSVASTAGEIINIKLTTLVDKIKEAKLMVNEEYIKAYLKALEAPQGELPPLLELTIVSDWQRMPYHQVDFFGRSGAIYVSPLGSPVQQAAFFMQRPGDVGGVDVRIGLPNCSLLAFNQYFIGAS</sequence>
<dbReference type="PANTHER" id="PTHR31642">
    <property type="entry name" value="TRICHOTHECENE 3-O-ACETYLTRANSFERASE"/>
    <property type="match status" value="1"/>
</dbReference>
<dbReference type="PANTHER" id="PTHR31642:SF145">
    <property type="entry name" value="BRASSINOSTEROID-RELATED ACYLTRANSFERASE 1"/>
    <property type="match status" value="1"/>
</dbReference>
<keyword evidence="5" id="KW-1185">Reference proteome</keyword>
<dbReference type="AlphaFoldDB" id="A0A8T3B5K0"/>
<dbReference type="SMR" id="A0A8T3B5K0"/>
<keyword evidence="2" id="KW-0808">Transferase</keyword>
<organism evidence="4 5">
    <name type="scientific">Dendrobium nobile</name>
    <name type="common">Orchid</name>
    <dbReference type="NCBI Taxonomy" id="94219"/>
    <lineage>
        <taxon>Eukaryota</taxon>
        <taxon>Viridiplantae</taxon>
        <taxon>Streptophyta</taxon>
        <taxon>Embryophyta</taxon>
        <taxon>Tracheophyta</taxon>
        <taxon>Spermatophyta</taxon>
        <taxon>Magnoliopsida</taxon>
        <taxon>Liliopsida</taxon>
        <taxon>Asparagales</taxon>
        <taxon>Orchidaceae</taxon>
        <taxon>Epidendroideae</taxon>
        <taxon>Malaxideae</taxon>
        <taxon>Dendrobiinae</taxon>
        <taxon>Dendrobium</taxon>
    </lineage>
</organism>
<accession>A0A8T3B5K0</accession>
<dbReference type="OrthoDB" id="671439at2759"/>
<dbReference type="Gene3D" id="3.30.559.10">
    <property type="entry name" value="Chloramphenicol acetyltransferase-like domain"/>
    <property type="match status" value="2"/>
</dbReference>
<proteinExistence type="inferred from homology"/>
<dbReference type="EMBL" id="JAGYWB010000011">
    <property type="protein sequence ID" value="KAI0504754.1"/>
    <property type="molecule type" value="Genomic_DNA"/>
</dbReference>
<comment type="similarity">
    <text evidence="1">Belongs to the plant acyltransferase family.</text>
</comment>
<reference evidence="4" key="1">
    <citation type="journal article" date="2022" name="Front. Genet.">
        <title>Chromosome-Scale Assembly of the Dendrobium nobile Genome Provides Insights Into the Molecular Mechanism of the Biosynthesis of the Medicinal Active Ingredient of Dendrobium.</title>
        <authorList>
            <person name="Xu Q."/>
            <person name="Niu S.-C."/>
            <person name="Li K.-L."/>
            <person name="Zheng P.-J."/>
            <person name="Zhang X.-J."/>
            <person name="Jia Y."/>
            <person name="Liu Y."/>
            <person name="Niu Y.-X."/>
            <person name="Yu L.-H."/>
            <person name="Chen D.-F."/>
            <person name="Zhang G.-Q."/>
        </authorList>
    </citation>
    <scope>NUCLEOTIDE SEQUENCE</scope>
    <source>
        <tissue evidence="4">Leaf</tissue>
    </source>
</reference>
<evidence type="ECO:0000256" key="3">
    <source>
        <dbReference type="ARBA" id="ARBA00023315"/>
    </source>
</evidence>